<sequence length="57" mass="7069">MLVYNFTVEKMQHPCCHWCCWLHYVYKLSYCYDFQLFRQDANTVSSPKQHRRFISCI</sequence>
<proteinExistence type="predicted"/>
<name>A0A0E9VLH3_ANGAN</name>
<reference evidence="1" key="2">
    <citation type="journal article" date="2015" name="Fish Shellfish Immunol.">
        <title>Early steps in the European eel (Anguilla anguilla)-Vibrio vulnificus interaction in the gills: Role of the RtxA13 toxin.</title>
        <authorList>
            <person name="Callol A."/>
            <person name="Pajuelo D."/>
            <person name="Ebbesson L."/>
            <person name="Teles M."/>
            <person name="MacKenzie S."/>
            <person name="Amaro C."/>
        </authorList>
    </citation>
    <scope>NUCLEOTIDE SEQUENCE</scope>
</reference>
<evidence type="ECO:0000313" key="1">
    <source>
        <dbReference type="EMBL" id="JAH78876.1"/>
    </source>
</evidence>
<organism evidence="1">
    <name type="scientific">Anguilla anguilla</name>
    <name type="common">European freshwater eel</name>
    <name type="synonym">Muraena anguilla</name>
    <dbReference type="NCBI Taxonomy" id="7936"/>
    <lineage>
        <taxon>Eukaryota</taxon>
        <taxon>Metazoa</taxon>
        <taxon>Chordata</taxon>
        <taxon>Craniata</taxon>
        <taxon>Vertebrata</taxon>
        <taxon>Euteleostomi</taxon>
        <taxon>Actinopterygii</taxon>
        <taxon>Neopterygii</taxon>
        <taxon>Teleostei</taxon>
        <taxon>Anguilliformes</taxon>
        <taxon>Anguillidae</taxon>
        <taxon>Anguilla</taxon>
    </lineage>
</organism>
<accession>A0A0E9VLH3</accession>
<reference evidence="1" key="1">
    <citation type="submission" date="2014-11" db="EMBL/GenBank/DDBJ databases">
        <authorList>
            <person name="Amaro Gonzalez C."/>
        </authorList>
    </citation>
    <scope>NUCLEOTIDE SEQUENCE</scope>
</reference>
<dbReference type="AlphaFoldDB" id="A0A0E9VLH3"/>
<protein>
    <submittedName>
        <fullName evidence="1">Uncharacterized protein</fullName>
    </submittedName>
</protein>
<dbReference type="EMBL" id="GBXM01029701">
    <property type="protein sequence ID" value="JAH78876.1"/>
    <property type="molecule type" value="Transcribed_RNA"/>
</dbReference>